<proteinExistence type="predicted"/>
<dbReference type="Proteomes" id="UP001500503">
    <property type="component" value="Unassembled WGS sequence"/>
</dbReference>
<dbReference type="EMBL" id="BAABHF010000022">
    <property type="protein sequence ID" value="GAA4497616.1"/>
    <property type="molecule type" value="Genomic_DNA"/>
</dbReference>
<keyword evidence="2" id="KW-1185">Reference proteome</keyword>
<dbReference type="Pfam" id="PF06013">
    <property type="entry name" value="WXG100"/>
    <property type="match status" value="1"/>
</dbReference>
<dbReference type="SUPFAM" id="SSF140453">
    <property type="entry name" value="EsxAB dimer-like"/>
    <property type="match status" value="1"/>
</dbReference>
<organism evidence="1 2">
    <name type="scientific">Actinoallomurus oryzae</name>
    <dbReference type="NCBI Taxonomy" id="502180"/>
    <lineage>
        <taxon>Bacteria</taxon>
        <taxon>Bacillati</taxon>
        <taxon>Actinomycetota</taxon>
        <taxon>Actinomycetes</taxon>
        <taxon>Streptosporangiales</taxon>
        <taxon>Thermomonosporaceae</taxon>
        <taxon>Actinoallomurus</taxon>
    </lineage>
</organism>
<accession>A0ABP8Q5F9</accession>
<dbReference type="InterPro" id="IPR010310">
    <property type="entry name" value="T7SS_ESAT-6-like"/>
</dbReference>
<dbReference type="InterPro" id="IPR036689">
    <property type="entry name" value="ESAT-6-like_sf"/>
</dbReference>
<gene>
    <name evidence="1" type="ORF">GCM10023191_041400</name>
</gene>
<name>A0ABP8Q5F9_9ACTN</name>
<protein>
    <recommendedName>
        <fullName evidence="3">ESAT-6-like protein</fullName>
    </recommendedName>
</protein>
<dbReference type="RefSeq" id="WP_345466061.1">
    <property type="nucleotide sequence ID" value="NZ_BAABHF010000022.1"/>
</dbReference>
<evidence type="ECO:0008006" key="3">
    <source>
        <dbReference type="Google" id="ProtNLM"/>
    </source>
</evidence>
<evidence type="ECO:0000313" key="2">
    <source>
        <dbReference type="Proteomes" id="UP001500503"/>
    </source>
</evidence>
<evidence type="ECO:0000313" key="1">
    <source>
        <dbReference type="EMBL" id="GAA4497616.1"/>
    </source>
</evidence>
<dbReference type="Gene3D" id="1.10.287.1060">
    <property type="entry name" value="ESAT-6-like"/>
    <property type="match status" value="1"/>
</dbReference>
<reference evidence="2" key="1">
    <citation type="journal article" date="2019" name="Int. J. Syst. Evol. Microbiol.">
        <title>The Global Catalogue of Microorganisms (GCM) 10K type strain sequencing project: providing services to taxonomists for standard genome sequencing and annotation.</title>
        <authorList>
            <consortium name="The Broad Institute Genomics Platform"/>
            <consortium name="The Broad Institute Genome Sequencing Center for Infectious Disease"/>
            <person name="Wu L."/>
            <person name="Ma J."/>
        </authorList>
    </citation>
    <scope>NUCLEOTIDE SEQUENCE [LARGE SCALE GENOMIC DNA]</scope>
    <source>
        <strain evidence="2">JCM 17933</strain>
    </source>
</reference>
<comment type="caution">
    <text evidence="1">The sequence shown here is derived from an EMBL/GenBank/DDBJ whole genome shotgun (WGS) entry which is preliminary data.</text>
</comment>
<sequence length="102" mass="11425">MANVPAIDSIDANLPLISDAADYIRGVHNALVTEHDNLQQFLLKLKADWNSNASISYDDAQRNWDQAADQVYEVLRNLYVALGHVHNNYLMTDGALAKQWNG</sequence>